<sequence length="113" mass="12463">MIALAPHHKKTRVTKTASTYGTIFHDKNDNYGVDEGEAVGKTRVGLRDVITGRVTAYATSDAAGRLDFTNVPVGRYAPQVFGPWTPRDDWHIEVAAEPYLVPFGSLRVVPRHS</sequence>
<protein>
    <recommendedName>
        <fullName evidence="3">Carboxypeptidase regulatory-like domain-containing protein</fullName>
    </recommendedName>
</protein>
<gene>
    <name evidence="1" type="ORF">LWC34_06760</name>
</gene>
<dbReference type="SUPFAM" id="SSF117074">
    <property type="entry name" value="Hypothetical protein PA1324"/>
    <property type="match status" value="1"/>
</dbReference>
<name>A0ABS8Z9K9_9PSEU</name>
<dbReference type="Gene3D" id="2.60.40.10">
    <property type="entry name" value="Immunoglobulins"/>
    <property type="match status" value="1"/>
</dbReference>
<dbReference type="InterPro" id="IPR013783">
    <property type="entry name" value="Ig-like_fold"/>
</dbReference>
<comment type="caution">
    <text evidence="1">The sequence shown here is derived from an EMBL/GenBank/DDBJ whole genome shotgun (WGS) entry which is preliminary data.</text>
</comment>
<evidence type="ECO:0000313" key="2">
    <source>
        <dbReference type="Proteomes" id="UP001521150"/>
    </source>
</evidence>
<keyword evidence="2" id="KW-1185">Reference proteome</keyword>
<reference evidence="1 2" key="1">
    <citation type="submission" date="2021-12" db="EMBL/GenBank/DDBJ databases">
        <title>Genome sequence of Kibdelosporangium philippinense ATCC 49844.</title>
        <authorList>
            <person name="Fedorov E.A."/>
            <person name="Omeragic M."/>
            <person name="Shalygina K.F."/>
            <person name="Maclea K.S."/>
        </authorList>
    </citation>
    <scope>NUCLEOTIDE SEQUENCE [LARGE SCALE GENOMIC DNA]</scope>
    <source>
        <strain evidence="1 2">ATCC 49844</strain>
    </source>
</reference>
<dbReference type="EMBL" id="JAJVCN010000001">
    <property type="protein sequence ID" value="MCE7002532.1"/>
    <property type="molecule type" value="Genomic_DNA"/>
</dbReference>
<evidence type="ECO:0000313" key="1">
    <source>
        <dbReference type="EMBL" id="MCE7002532.1"/>
    </source>
</evidence>
<evidence type="ECO:0008006" key="3">
    <source>
        <dbReference type="Google" id="ProtNLM"/>
    </source>
</evidence>
<dbReference type="RefSeq" id="WP_233723731.1">
    <property type="nucleotide sequence ID" value="NZ_JBHMDJ010000256.1"/>
</dbReference>
<organism evidence="1 2">
    <name type="scientific">Kibdelosporangium philippinense</name>
    <dbReference type="NCBI Taxonomy" id="211113"/>
    <lineage>
        <taxon>Bacteria</taxon>
        <taxon>Bacillati</taxon>
        <taxon>Actinomycetota</taxon>
        <taxon>Actinomycetes</taxon>
        <taxon>Pseudonocardiales</taxon>
        <taxon>Pseudonocardiaceae</taxon>
        <taxon>Kibdelosporangium</taxon>
    </lineage>
</organism>
<accession>A0ABS8Z9K9</accession>
<dbReference type="Proteomes" id="UP001521150">
    <property type="component" value="Unassembled WGS sequence"/>
</dbReference>
<proteinExistence type="predicted"/>